<keyword evidence="3 4" id="KW-0440">LIM domain</keyword>
<dbReference type="GO" id="GO:0030155">
    <property type="term" value="P:regulation of cell adhesion"/>
    <property type="evidence" value="ECO:0007669"/>
    <property type="project" value="InterPro"/>
</dbReference>
<dbReference type="SMART" id="SM00132">
    <property type="entry name" value="LIM"/>
    <property type="match status" value="1"/>
</dbReference>
<proteinExistence type="predicted"/>
<dbReference type="Ensembl" id="ENSEBUT00000017251.1">
    <property type="protein sequence ID" value="ENSEBUP00000016675.1"/>
    <property type="gene ID" value="ENSEBUG00000010462.1"/>
</dbReference>
<evidence type="ECO:0000259" key="6">
    <source>
        <dbReference type="PROSITE" id="PS50023"/>
    </source>
</evidence>
<dbReference type="Pfam" id="PF00412">
    <property type="entry name" value="LIM"/>
    <property type="match status" value="1"/>
</dbReference>
<dbReference type="PANTHER" id="PTHR46767">
    <property type="entry name" value="LIM DOMAIN ONLY PROTEIN 7"/>
    <property type="match status" value="1"/>
</dbReference>
<accession>A0A8C4QK72</accession>
<dbReference type="Gene3D" id="2.10.110.10">
    <property type="entry name" value="Cysteine Rich Protein"/>
    <property type="match status" value="1"/>
</dbReference>
<dbReference type="PROSITE" id="PS50023">
    <property type="entry name" value="LIM_DOMAIN_2"/>
    <property type="match status" value="1"/>
</dbReference>
<feature type="compositionally biased region" description="Polar residues" evidence="5">
    <location>
        <begin position="30"/>
        <end position="55"/>
    </location>
</feature>
<organism evidence="7 8">
    <name type="scientific">Eptatretus burgeri</name>
    <name type="common">Inshore hagfish</name>
    <dbReference type="NCBI Taxonomy" id="7764"/>
    <lineage>
        <taxon>Eukaryota</taxon>
        <taxon>Metazoa</taxon>
        <taxon>Chordata</taxon>
        <taxon>Craniata</taxon>
        <taxon>Vertebrata</taxon>
        <taxon>Cyclostomata</taxon>
        <taxon>Myxini</taxon>
        <taxon>Myxiniformes</taxon>
        <taxon>Myxinidae</taxon>
        <taxon>Eptatretinae</taxon>
        <taxon>Eptatretus</taxon>
    </lineage>
</organism>
<evidence type="ECO:0000313" key="8">
    <source>
        <dbReference type="Proteomes" id="UP000694388"/>
    </source>
</evidence>
<keyword evidence="2 4" id="KW-0862">Zinc</keyword>
<dbReference type="GO" id="GO:0046872">
    <property type="term" value="F:metal ion binding"/>
    <property type="evidence" value="ECO:0007669"/>
    <property type="project" value="UniProtKB-KW"/>
</dbReference>
<feature type="region of interest" description="Disordered" evidence="5">
    <location>
        <begin position="30"/>
        <end position="85"/>
    </location>
</feature>
<dbReference type="GeneTree" id="ENSGT00930000152803"/>
<evidence type="ECO:0000256" key="5">
    <source>
        <dbReference type="SAM" id="MobiDB-lite"/>
    </source>
</evidence>
<evidence type="ECO:0000313" key="7">
    <source>
        <dbReference type="Ensembl" id="ENSEBUP00000016675.1"/>
    </source>
</evidence>
<protein>
    <recommendedName>
        <fullName evidence="6">LIM zinc-binding domain-containing protein</fullName>
    </recommendedName>
</protein>
<dbReference type="CDD" id="cd08368">
    <property type="entry name" value="LIM"/>
    <property type="match status" value="1"/>
</dbReference>
<keyword evidence="8" id="KW-1185">Reference proteome</keyword>
<dbReference type="AlphaFoldDB" id="A0A8C4QK72"/>
<reference evidence="7" key="1">
    <citation type="submission" date="2025-08" db="UniProtKB">
        <authorList>
            <consortium name="Ensembl"/>
        </authorList>
    </citation>
    <scope>IDENTIFICATION</scope>
</reference>
<dbReference type="PANTHER" id="PTHR46767:SF2">
    <property type="entry name" value="LIM DOMAIN 7B"/>
    <property type="match status" value="1"/>
</dbReference>
<name>A0A8C4QK72_EPTBU</name>
<evidence type="ECO:0000256" key="3">
    <source>
        <dbReference type="ARBA" id="ARBA00023038"/>
    </source>
</evidence>
<dbReference type="InterPro" id="IPR029978">
    <property type="entry name" value="LMO-7"/>
</dbReference>
<evidence type="ECO:0000256" key="2">
    <source>
        <dbReference type="ARBA" id="ARBA00022833"/>
    </source>
</evidence>
<dbReference type="Proteomes" id="UP000694388">
    <property type="component" value="Unplaced"/>
</dbReference>
<feature type="domain" description="LIM zinc-binding" evidence="6">
    <location>
        <begin position="106"/>
        <end position="172"/>
    </location>
</feature>
<dbReference type="PROSITE" id="PS00478">
    <property type="entry name" value="LIM_DOMAIN_1"/>
    <property type="match status" value="1"/>
</dbReference>
<sequence length="172" mass="19431">MHSRLYCVSAVGTYCCWYCRVFMAKKQSNVSSAAPGNNGRPKSSSSGSRENSVTRASFRRPQELNANNAEDGDEQQVTEHISTTKSEEIFSQKEEQVRNEIPSDERNCSRCGESLKGKTKFLLDCYNLYYHADCFRCHKCDAPFGDNGEGMSLLVINQRVHCNSCYKKVQDV</sequence>
<keyword evidence="1 4" id="KW-0479">Metal-binding</keyword>
<reference evidence="7" key="2">
    <citation type="submission" date="2025-09" db="UniProtKB">
        <authorList>
            <consortium name="Ensembl"/>
        </authorList>
    </citation>
    <scope>IDENTIFICATION</scope>
</reference>
<evidence type="ECO:0000256" key="4">
    <source>
        <dbReference type="PROSITE-ProRule" id="PRU00125"/>
    </source>
</evidence>
<dbReference type="InterPro" id="IPR001781">
    <property type="entry name" value="Znf_LIM"/>
</dbReference>
<dbReference type="GO" id="GO:0023051">
    <property type="term" value="P:regulation of signaling"/>
    <property type="evidence" value="ECO:0007669"/>
    <property type="project" value="InterPro"/>
</dbReference>
<evidence type="ECO:0000256" key="1">
    <source>
        <dbReference type="ARBA" id="ARBA00022723"/>
    </source>
</evidence>